<dbReference type="EMBL" id="PHNJ01000018">
    <property type="protein sequence ID" value="TYL36393.1"/>
    <property type="molecule type" value="Genomic_DNA"/>
</dbReference>
<dbReference type="InterPro" id="IPR057175">
    <property type="entry name" value="DUF7853"/>
</dbReference>
<dbReference type="Proteomes" id="UP000766904">
    <property type="component" value="Unassembled WGS sequence"/>
</dbReference>
<keyword evidence="2" id="KW-1185">Reference proteome</keyword>
<evidence type="ECO:0000313" key="2">
    <source>
        <dbReference type="Proteomes" id="UP000766904"/>
    </source>
</evidence>
<reference evidence="1" key="1">
    <citation type="submission" date="2017-11" db="EMBL/GenBank/DDBJ databases">
        <authorList>
            <person name="Kajale S.C."/>
            <person name="Sharma A."/>
        </authorList>
    </citation>
    <scope>NUCLEOTIDE SEQUENCE</scope>
    <source>
        <strain evidence="1">LS1_42</strain>
    </source>
</reference>
<accession>A0A8J8Q0X9</accession>
<dbReference type="AlphaFoldDB" id="A0A8J8Q0X9"/>
<dbReference type="Pfam" id="PF25251">
    <property type="entry name" value="DUF7853"/>
    <property type="match status" value="1"/>
</dbReference>
<dbReference type="RefSeq" id="WP_148860228.1">
    <property type="nucleotide sequence ID" value="NZ_PHNJ01000018.1"/>
</dbReference>
<sequence length="114" mass="12919">MTRTTSSLQTATLDASLAEQWTLHHVLLDRLDRERAEDTPAPLSPRLVEVSHAFETLDAGERRFTTAQLEVIQSLLAEYAVSKRWADDRERLERLQDHIDDLLAQQHSAGTVAD</sequence>
<comment type="caution">
    <text evidence="1">The sequence shown here is derived from an EMBL/GenBank/DDBJ whole genome shotgun (WGS) entry which is preliminary data.</text>
</comment>
<proteinExistence type="predicted"/>
<dbReference type="OrthoDB" id="205738at2157"/>
<name>A0A8J8Q0X9_9EURY</name>
<gene>
    <name evidence="1" type="ORF">CV102_22450</name>
</gene>
<protein>
    <submittedName>
        <fullName evidence="1">Uncharacterized protein</fullName>
    </submittedName>
</protein>
<evidence type="ECO:0000313" key="1">
    <source>
        <dbReference type="EMBL" id="TYL36393.1"/>
    </source>
</evidence>
<organism evidence="1 2">
    <name type="scientific">Natronococcus pandeyae</name>
    <dbReference type="NCBI Taxonomy" id="2055836"/>
    <lineage>
        <taxon>Archaea</taxon>
        <taxon>Methanobacteriati</taxon>
        <taxon>Methanobacteriota</taxon>
        <taxon>Stenosarchaea group</taxon>
        <taxon>Halobacteria</taxon>
        <taxon>Halobacteriales</taxon>
        <taxon>Natrialbaceae</taxon>
        <taxon>Natronococcus</taxon>
    </lineage>
</organism>